<dbReference type="STRING" id="1122240.GCA_000620105_01989"/>
<keyword evidence="6" id="KW-0653">Protein transport</keyword>
<keyword evidence="9" id="KW-0139">CF(1)</keyword>
<dbReference type="PANTHER" id="PTHR15184">
    <property type="entry name" value="ATP SYNTHASE"/>
    <property type="match status" value="1"/>
</dbReference>
<dbReference type="Proteomes" id="UP000244173">
    <property type="component" value="Chromosome"/>
</dbReference>
<dbReference type="Pfam" id="PF02874">
    <property type="entry name" value="ATP-synt_ab_N"/>
    <property type="match status" value="1"/>
</dbReference>
<dbReference type="KEGG" id="maer:DAI18_14825"/>
<gene>
    <name evidence="12" type="ORF">DAI18_14825</name>
</gene>
<evidence type="ECO:0000256" key="7">
    <source>
        <dbReference type="ARBA" id="ARBA00022967"/>
    </source>
</evidence>
<dbReference type="SMART" id="SM00382">
    <property type="entry name" value="AAA"/>
    <property type="match status" value="1"/>
</dbReference>
<dbReference type="NCBIfam" id="TIGR01026">
    <property type="entry name" value="fliI_yscN"/>
    <property type="match status" value="1"/>
</dbReference>
<name>A0A2S0PCS7_9NEIS</name>
<sequence>MTDVSTLLLERVAAARLTEHVGHVVRQVGLLVEATGPACAGVGDLCHISLPGRILPAEVVGLDGVRLLLLPYGETGGLRAGSRVTACDRPLSVDLGPALLGRVVDAFCQPLDGKGDIAGGERRPIRRRPAGPLARRGIDTVLETRVRAIDTLLTLGYGQRMAIMAGSGVGKSTLLGMLSRHCVADVIVVALIGERGREVLEFVENRPGADGMRNVVMVVATADEPALVREAAALTAMTIGEFFSDSGQAVLLIVDSLTRYAMARREIGLATGEPATSRGYTPSVFSSLACLLERCGAWVGGGSMTGLFTVLVEGDDVYDPIADSVRGIADGHIVLSRELAQRGHYPAIDVLASVSRLASGLVDDGAQALMCACRQALGLLALNQDVLALGAYREGSQPALDAAIRVRPALDRFLQQATGEVCARDTALAALGVALDGGRP</sequence>
<dbReference type="EMBL" id="CP028519">
    <property type="protein sequence ID" value="AVY95176.1"/>
    <property type="molecule type" value="Genomic_DNA"/>
</dbReference>
<keyword evidence="7" id="KW-1278">Translocase</keyword>
<keyword evidence="3" id="KW-0963">Cytoplasm</keyword>
<dbReference type="GO" id="GO:0046933">
    <property type="term" value="F:proton-transporting ATP synthase activity, rotational mechanism"/>
    <property type="evidence" value="ECO:0007669"/>
    <property type="project" value="TreeGrafter"/>
</dbReference>
<dbReference type="CDD" id="cd01136">
    <property type="entry name" value="ATPase_flagellum-secretory_path_III"/>
    <property type="match status" value="1"/>
</dbReference>
<dbReference type="GO" id="GO:0008564">
    <property type="term" value="F:protein-exporting ATPase activity"/>
    <property type="evidence" value="ECO:0007669"/>
    <property type="project" value="UniProtKB-EC"/>
</dbReference>
<accession>A0A2S0PCS7</accession>
<keyword evidence="13" id="KW-1185">Reference proteome</keyword>
<evidence type="ECO:0000256" key="4">
    <source>
        <dbReference type="ARBA" id="ARBA00022741"/>
    </source>
</evidence>
<dbReference type="InterPro" id="IPR027417">
    <property type="entry name" value="P-loop_NTPase"/>
</dbReference>
<evidence type="ECO:0000256" key="1">
    <source>
        <dbReference type="ARBA" id="ARBA00004496"/>
    </source>
</evidence>
<evidence type="ECO:0000256" key="8">
    <source>
        <dbReference type="ARBA" id="ARBA00023136"/>
    </source>
</evidence>
<dbReference type="InterPro" id="IPR003593">
    <property type="entry name" value="AAA+_ATPase"/>
</dbReference>
<feature type="domain" description="AAA+ ATPase" evidence="11">
    <location>
        <begin position="157"/>
        <end position="339"/>
    </location>
</feature>
<dbReference type="GO" id="GO:0016887">
    <property type="term" value="F:ATP hydrolysis activity"/>
    <property type="evidence" value="ECO:0007669"/>
    <property type="project" value="InterPro"/>
</dbReference>
<keyword evidence="2" id="KW-0813">Transport</keyword>
<evidence type="ECO:0000313" key="12">
    <source>
        <dbReference type="EMBL" id="AVY95176.1"/>
    </source>
</evidence>
<dbReference type="GO" id="GO:0030257">
    <property type="term" value="C:type III protein secretion system complex"/>
    <property type="evidence" value="ECO:0007669"/>
    <property type="project" value="InterPro"/>
</dbReference>
<dbReference type="InterPro" id="IPR050053">
    <property type="entry name" value="ATPase_alpha/beta_chains"/>
</dbReference>
<keyword evidence="4" id="KW-0547">Nucleotide-binding</keyword>
<dbReference type="Pfam" id="PF18269">
    <property type="entry name" value="T3SS_ATPase_C"/>
    <property type="match status" value="1"/>
</dbReference>
<comment type="subcellular location">
    <subcellularLocation>
        <location evidence="1">Cytoplasm</location>
    </subcellularLocation>
</comment>
<keyword evidence="9" id="KW-0066">ATP synthesis</keyword>
<dbReference type="PANTHER" id="PTHR15184:SF9">
    <property type="entry name" value="SPI-1 TYPE 3 SECRETION SYSTEM ATPASE"/>
    <property type="match status" value="1"/>
</dbReference>
<dbReference type="InterPro" id="IPR020003">
    <property type="entry name" value="ATPase_a/bsu_AS"/>
</dbReference>
<proteinExistence type="predicted"/>
<keyword evidence="5" id="KW-0067">ATP-binding</keyword>
<dbReference type="AlphaFoldDB" id="A0A2S0PCS7"/>
<dbReference type="PROSITE" id="PS00152">
    <property type="entry name" value="ATPASE_ALPHA_BETA"/>
    <property type="match status" value="1"/>
</dbReference>
<dbReference type="Gene3D" id="3.40.50.12240">
    <property type="match status" value="1"/>
</dbReference>
<evidence type="ECO:0000256" key="6">
    <source>
        <dbReference type="ARBA" id="ARBA00022927"/>
    </source>
</evidence>
<dbReference type="RefSeq" id="WP_107889803.1">
    <property type="nucleotide sequence ID" value="NZ_CP028519.1"/>
</dbReference>
<comment type="catalytic activity">
    <reaction evidence="10">
        <text>ATP + H2O + cellular proteinSide 1 = ADP + phosphate + cellular proteinSide 2.</text>
        <dbReference type="EC" id="7.4.2.8"/>
    </reaction>
</comment>
<evidence type="ECO:0000256" key="2">
    <source>
        <dbReference type="ARBA" id="ARBA00022448"/>
    </source>
</evidence>
<organism evidence="12 13">
    <name type="scientific">Microvirgula aerodenitrificans</name>
    <dbReference type="NCBI Taxonomy" id="57480"/>
    <lineage>
        <taxon>Bacteria</taxon>
        <taxon>Pseudomonadati</taxon>
        <taxon>Pseudomonadota</taxon>
        <taxon>Betaproteobacteria</taxon>
        <taxon>Neisseriales</taxon>
        <taxon>Aquaspirillaceae</taxon>
        <taxon>Microvirgula</taxon>
    </lineage>
</organism>
<dbReference type="GO" id="GO:0045259">
    <property type="term" value="C:proton-transporting ATP synthase complex"/>
    <property type="evidence" value="ECO:0007669"/>
    <property type="project" value="UniProtKB-KW"/>
</dbReference>
<evidence type="ECO:0000256" key="9">
    <source>
        <dbReference type="ARBA" id="ARBA00023196"/>
    </source>
</evidence>
<evidence type="ECO:0000259" key="11">
    <source>
        <dbReference type="SMART" id="SM00382"/>
    </source>
</evidence>
<dbReference type="GO" id="GO:0030254">
    <property type="term" value="P:protein secretion by the type III secretion system"/>
    <property type="evidence" value="ECO:0007669"/>
    <property type="project" value="InterPro"/>
</dbReference>
<evidence type="ECO:0000313" key="13">
    <source>
        <dbReference type="Proteomes" id="UP000244173"/>
    </source>
</evidence>
<evidence type="ECO:0000256" key="3">
    <source>
        <dbReference type="ARBA" id="ARBA00022490"/>
    </source>
</evidence>
<evidence type="ECO:0000256" key="5">
    <source>
        <dbReference type="ARBA" id="ARBA00022840"/>
    </source>
</evidence>
<dbReference type="InterPro" id="IPR005714">
    <property type="entry name" value="ATPase_T3SS_FliI/YscN"/>
</dbReference>
<evidence type="ECO:0000256" key="10">
    <source>
        <dbReference type="ARBA" id="ARBA00034006"/>
    </source>
</evidence>
<dbReference type="OrthoDB" id="9803053at2"/>
<dbReference type="GO" id="GO:0005737">
    <property type="term" value="C:cytoplasm"/>
    <property type="evidence" value="ECO:0007669"/>
    <property type="project" value="UniProtKB-SubCell"/>
</dbReference>
<reference evidence="12 13" key="1">
    <citation type="submission" date="2018-04" db="EMBL/GenBank/DDBJ databases">
        <title>Denitrifier Microvirgula.</title>
        <authorList>
            <person name="Anderson E."/>
            <person name="Jang J."/>
            <person name="Ishii S."/>
        </authorList>
    </citation>
    <scope>NUCLEOTIDE SEQUENCE [LARGE SCALE GENOMIC DNA]</scope>
    <source>
        <strain evidence="12 13">BE2.4</strain>
    </source>
</reference>
<dbReference type="InterPro" id="IPR040627">
    <property type="entry name" value="T3SS_ATPase_C"/>
</dbReference>
<keyword evidence="8" id="KW-0472">Membrane</keyword>
<protein>
    <recommendedName>
        <fullName evidence="11">AAA+ ATPase domain-containing protein</fullName>
    </recommendedName>
</protein>
<dbReference type="InterPro" id="IPR000194">
    <property type="entry name" value="ATPase_F1/V1/A1_a/bsu_nucl-bd"/>
</dbReference>
<dbReference type="InterPro" id="IPR004100">
    <property type="entry name" value="ATPase_F1/V1/A1_a/bsu_N"/>
</dbReference>
<dbReference type="SUPFAM" id="SSF52540">
    <property type="entry name" value="P-loop containing nucleoside triphosphate hydrolases"/>
    <property type="match status" value="1"/>
</dbReference>
<dbReference type="Pfam" id="PF00006">
    <property type="entry name" value="ATP-synt_ab"/>
    <property type="match status" value="1"/>
</dbReference>
<dbReference type="GO" id="GO:0005524">
    <property type="term" value="F:ATP binding"/>
    <property type="evidence" value="ECO:0007669"/>
    <property type="project" value="UniProtKB-KW"/>
</dbReference>
<dbReference type="FunFam" id="3.40.50.12240:FF:000002">
    <property type="entry name" value="Flagellum-specific ATP synthase FliI"/>
    <property type="match status" value="1"/>
</dbReference>